<dbReference type="EMBL" id="VYQA01000003">
    <property type="protein sequence ID" value="KAA9032305.1"/>
    <property type="molecule type" value="Genomic_DNA"/>
</dbReference>
<protein>
    <submittedName>
        <fullName evidence="2">Uncharacterized protein</fullName>
    </submittedName>
</protein>
<dbReference type="AlphaFoldDB" id="A0A5J5I908"/>
<comment type="caution">
    <text evidence="2">The sequence shown here is derived from an EMBL/GenBank/DDBJ whole genome shotgun (WGS) entry which is preliminary data.</text>
</comment>
<evidence type="ECO:0000313" key="3">
    <source>
        <dbReference type="Proteomes" id="UP000325933"/>
    </source>
</evidence>
<dbReference type="EMBL" id="VYQB01000003">
    <property type="protein sequence ID" value="KAA9019847.1"/>
    <property type="molecule type" value="Genomic_DNA"/>
</dbReference>
<evidence type="ECO:0000313" key="4">
    <source>
        <dbReference type="Proteomes" id="UP000326364"/>
    </source>
</evidence>
<name>A0A5J5I908_9SPHN</name>
<dbReference type="RefSeq" id="WP_150425001.1">
    <property type="nucleotide sequence ID" value="NZ_VYQA01000003.1"/>
</dbReference>
<proteinExistence type="predicted"/>
<keyword evidence="4" id="KW-1185">Reference proteome</keyword>
<evidence type="ECO:0000313" key="1">
    <source>
        <dbReference type="EMBL" id="KAA9019847.1"/>
    </source>
</evidence>
<evidence type="ECO:0000313" key="2">
    <source>
        <dbReference type="EMBL" id="KAA9032305.1"/>
    </source>
</evidence>
<sequence length="108" mass="11998">MRISVVVILAAGIAFGSGLTAAPLMGPKGGFSTLLFRLEYDPSKNCSKPIRPYGNDRYAWDSYKSDAAHYIRCMQEAAEADMSYASEVIADGYKEKVAEFRREVERGY</sequence>
<organism evidence="2 3">
    <name type="scientific">Sphingobium limneticum</name>
    <dbReference type="NCBI Taxonomy" id="1007511"/>
    <lineage>
        <taxon>Bacteria</taxon>
        <taxon>Pseudomonadati</taxon>
        <taxon>Pseudomonadota</taxon>
        <taxon>Alphaproteobacteria</taxon>
        <taxon>Sphingomonadales</taxon>
        <taxon>Sphingomonadaceae</taxon>
        <taxon>Sphingobium</taxon>
    </lineage>
</organism>
<reference evidence="3 4" key="1">
    <citation type="submission" date="2019-09" db="EMBL/GenBank/DDBJ databases">
        <authorList>
            <person name="Feng G."/>
        </authorList>
    </citation>
    <scope>NUCLEOTIDE SEQUENCE [LARGE SCALE GENOMIC DNA]</scope>
    <source>
        <strain evidence="2 3">KACC 19283</strain>
        <strain evidence="1 4">KACC 19284</strain>
    </source>
</reference>
<dbReference type="Proteomes" id="UP000326364">
    <property type="component" value="Unassembled WGS sequence"/>
</dbReference>
<accession>A0A5J5I908</accession>
<gene>
    <name evidence="2" type="ORF">F4U95_06330</name>
    <name evidence="1" type="ORF">F4U96_06330</name>
</gene>
<dbReference type="Proteomes" id="UP000325933">
    <property type="component" value="Unassembled WGS sequence"/>
</dbReference>